<evidence type="ECO:0000256" key="9">
    <source>
        <dbReference type="SAM" id="MobiDB-lite"/>
    </source>
</evidence>
<dbReference type="Gene3D" id="2.30.130.40">
    <property type="entry name" value="LON domain-like"/>
    <property type="match status" value="1"/>
</dbReference>
<dbReference type="Gene3D" id="1.20.58.1480">
    <property type="match status" value="1"/>
</dbReference>
<comment type="similarity">
    <text evidence="3">Belongs to the CRBN family.</text>
</comment>
<evidence type="ECO:0000256" key="1">
    <source>
        <dbReference type="ARBA" id="ARBA00004123"/>
    </source>
</evidence>
<reference evidence="12" key="1">
    <citation type="submission" date="2019-03" db="EMBL/GenBank/DDBJ databases">
        <title>Long read genome sequence of the mycoparasitic Pythium oligandrum ATCC 38472 isolated from sugarbeet rhizosphere.</title>
        <authorList>
            <person name="Gaulin E."/>
        </authorList>
    </citation>
    <scope>NUCLEOTIDE SEQUENCE</scope>
    <source>
        <strain evidence="12">ATCC 38472_TT</strain>
    </source>
</reference>
<dbReference type="InterPro" id="IPR046336">
    <property type="entry name" value="Lon_prtase_N_sf"/>
</dbReference>
<evidence type="ECO:0000256" key="5">
    <source>
        <dbReference type="ARBA" id="ARBA00022723"/>
    </source>
</evidence>
<evidence type="ECO:0000256" key="6">
    <source>
        <dbReference type="ARBA" id="ARBA00022786"/>
    </source>
</evidence>
<dbReference type="PROSITE" id="PS51788">
    <property type="entry name" value="CULT"/>
    <property type="match status" value="1"/>
</dbReference>
<dbReference type="GO" id="GO:0016567">
    <property type="term" value="P:protein ubiquitination"/>
    <property type="evidence" value="ECO:0007669"/>
    <property type="project" value="UniProtKB-UniPathway"/>
</dbReference>
<evidence type="ECO:0000256" key="4">
    <source>
        <dbReference type="ARBA" id="ARBA00014394"/>
    </source>
</evidence>
<dbReference type="Gene3D" id="2.170.150.20">
    <property type="entry name" value="Peptide methionine sulfoxide reductase"/>
    <property type="match status" value="1"/>
</dbReference>
<evidence type="ECO:0000256" key="8">
    <source>
        <dbReference type="ARBA" id="ARBA00023242"/>
    </source>
</evidence>
<evidence type="ECO:0000256" key="7">
    <source>
        <dbReference type="ARBA" id="ARBA00022833"/>
    </source>
</evidence>
<evidence type="ECO:0000256" key="2">
    <source>
        <dbReference type="ARBA" id="ARBA00004906"/>
    </source>
</evidence>
<dbReference type="OrthoDB" id="267517at2759"/>
<dbReference type="Pfam" id="PF03226">
    <property type="entry name" value="Yippee-Mis18"/>
    <property type="match status" value="1"/>
</dbReference>
<evidence type="ECO:0000259" key="10">
    <source>
        <dbReference type="PROSITE" id="PS51787"/>
    </source>
</evidence>
<feature type="compositionally biased region" description="Acidic residues" evidence="9">
    <location>
        <begin position="407"/>
        <end position="438"/>
    </location>
</feature>
<gene>
    <name evidence="12" type="ORF">Poli38472_007460</name>
</gene>
<dbReference type="UniPathway" id="UPA00143"/>
<dbReference type="InterPro" id="IPR003111">
    <property type="entry name" value="Lon_prtase_N"/>
</dbReference>
<evidence type="ECO:0000313" key="12">
    <source>
        <dbReference type="EMBL" id="TMW67788.1"/>
    </source>
</evidence>
<dbReference type="InterPro" id="IPR034750">
    <property type="entry name" value="CULT"/>
</dbReference>
<dbReference type="GO" id="GO:0005634">
    <property type="term" value="C:nucleus"/>
    <property type="evidence" value="ECO:0007669"/>
    <property type="project" value="UniProtKB-SubCell"/>
</dbReference>
<feature type="region of interest" description="Disordered" evidence="9">
    <location>
        <begin position="397"/>
        <end position="438"/>
    </location>
</feature>
<dbReference type="EMBL" id="SPLM01000003">
    <property type="protein sequence ID" value="TMW67788.1"/>
    <property type="molecule type" value="Genomic_DNA"/>
</dbReference>
<dbReference type="SUPFAM" id="SSF88697">
    <property type="entry name" value="PUA domain-like"/>
    <property type="match status" value="1"/>
</dbReference>
<comment type="subcellular location">
    <subcellularLocation>
        <location evidence="1">Nucleus</location>
    </subcellularLocation>
</comment>
<dbReference type="SMART" id="SM00464">
    <property type="entry name" value="LON"/>
    <property type="match status" value="1"/>
</dbReference>
<dbReference type="Proteomes" id="UP000794436">
    <property type="component" value="Unassembled WGS sequence"/>
</dbReference>
<dbReference type="InterPro" id="IPR015947">
    <property type="entry name" value="PUA-like_sf"/>
</dbReference>
<evidence type="ECO:0000256" key="3">
    <source>
        <dbReference type="ARBA" id="ARBA00005293"/>
    </source>
</evidence>
<protein>
    <recommendedName>
        <fullName evidence="4">Protein cereblon</fullName>
    </recommendedName>
</protein>
<evidence type="ECO:0000259" key="11">
    <source>
        <dbReference type="PROSITE" id="PS51788"/>
    </source>
</evidence>
<keyword evidence="6" id="KW-0833">Ubl conjugation pathway</keyword>
<keyword evidence="13" id="KW-1185">Reference proteome</keyword>
<dbReference type="FunFam" id="2.170.150.20:FF:000007">
    <property type="entry name" value="Protein cereblon"/>
    <property type="match status" value="1"/>
</dbReference>
<dbReference type="CDD" id="cd15777">
    <property type="entry name" value="CRBN_C_like"/>
    <property type="match status" value="1"/>
</dbReference>
<feature type="domain" description="Lon N-terminal" evidence="10">
    <location>
        <begin position="30"/>
        <end position="264"/>
    </location>
</feature>
<comment type="caution">
    <text evidence="12">The sequence shown here is derived from an EMBL/GenBank/DDBJ whole genome shotgun (WGS) entry which is preliminary data.</text>
</comment>
<proteinExistence type="inferred from homology"/>
<accession>A0A8K1CRS8</accession>
<name>A0A8K1CRS8_PYTOL</name>
<keyword evidence="7" id="KW-0862">Zinc</keyword>
<keyword evidence="8" id="KW-0539">Nucleus</keyword>
<keyword evidence="5" id="KW-0479">Metal-binding</keyword>
<dbReference type="PANTHER" id="PTHR46732">
    <property type="entry name" value="ATP-DEPENDENT PROTEASE LA (LON) DOMAIN PROTEIN"/>
    <property type="match status" value="1"/>
</dbReference>
<dbReference type="InterPro" id="IPR004910">
    <property type="entry name" value="Yippee/Mis18/Cereblon"/>
</dbReference>
<comment type="pathway">
    <text evidence="2">Protein modification; protein ubiquitination.</text>
</comment>
<dbReference type="GO" id="GO:0046872">
    <property type="term" value="F:metal ion binding"/>
    <property type="evidence" value="ECO:0007669"/>
    <property type="project" value="UniProtKB-KW"/>
</dbReference>
<dbReference type="Pfam" id="PF02190">
    <property type="entry name" value="LON_substr_bdg"/>
    <property type="match status" value="1"/>
</dbReference>
<sequence>MTARHAYLGTLEDVEHPLPSYFANGQVVSLPLIILRDIVLFPGEELPLRLLSEASIESLRENLTSDGALLAVMCPGQKEASYGTTVRVERFNLIENTASVTGIAKQRFRLIGVKNAFPRHSLHGEIEILADIQPPCLPFPVSAAYPDLQQASPRRKRAFTRFPSYWGFTEFALFDARQLVRRIQQLMISSVHCTWFRRLTSSGSARVSLVSYLTDEGELPDPVRFAYWIAANLPLDQNERLALLRITSIIELLRQELAILAQLEENVYCSRCGTFLAQTRDIFSMTRDGVAGTFVNPGGFVHQIMTLREVHLARVFVDALRSTEDSWFPGYAWSIVYCNVCRQHLGWEFNRVEEGLQPACFYGFRRAALSQSRQSSAEDNSDLVDAGLWIEYTHSSGSEYESATSGYDDEGGEEQSDQDSDANESESEDSDVFVSEVD</sequence>
<organism evidence="12 13">
    <name type="scientific">Pythium oligandrum</name>
    <name type="common">Mycoparasitic fungus</name>
    <dbReference type="NCBI Taxonomy" id="41045"/>
    <lineage>
        <taxon>Eukaryota</taxon>
        <taxon>Sar</taxon>
        <taxon>Stramenopiles</taxon>
        <taxon>Oomycota</taxon>
        <taxon>Peronosporomycetes</taxon>
        <taxon>Pythiales</taxon>
        <taxon>Pythiaceae</taxon>
        <taxon>Pythium</taxon>
    </lineage>
</organism>
<dbReference type="PANTHER" id="PTHR46732:SF8">
    <property type="entry name" value="ATP-DEPENDENT PROTEASE LA (LON) DOMAIN PROTEIN"/>
    <property type="match status" value="1"/>
</dbReference>
<feature type="domain" description="CULT" evidence="11">
    <location>
        <begin position="264"/>
        <end position="373"/>
    </location>
</feature>
<dbReference type="PROSITE" id="PS51787">
    <property type="entry name" value="LON_N"/>
    <property type="match status" value="1"/>
</dbReference>
<dbReference type="AlphaFoldDB" id="A0A8K1CRS8"/>
<evidence type="ECO:0000313" key="13">
    <source>
        <dbReference type="Proteomes" id="UP000794436"/>
    </source>
</evidence>